<evidence type="ECO:0008006" key="3">
    <source>
        <dbReference type="Google" id="ProtNLM"/>
    </source>
</evidence>
<dbReference type="Proteomes" id="UP000034852">
    <property type="component" value="Unassembled WGS sequence"/>
</dbReference>
<dbReference type="EMBL" id="LBTH01000030">
    <property type="protein sequence ID" value="KKQ35264.1"/>
    <property type="molecule type" value="Genomic_DNA"/>
</dbReference>
<dbReference type="AlphaFoldDB" id="A0A0G0JER1"/>
<evidence type="ECO:0000313" key="2">
    <source>
        <dbReference type="Proteomes" id="UP000034852"/>
    </source>
</evidence>
<protein>
    <recommendedName>
        <fullName evidence="3">SprT-like domain-containing protein</fullName>
    </recommendedName>
</protein>
<gene>
    <name evidence="1" type="ORF">US52_C0030G0016</name>
</gene>
<organism evidence="1 2">
    <name type="scientific">candidate division WS6 bacterium GW2011_GWA2_37_6</name>
    <dbReference type="NCBI Taxonomy" id="1619087"/>
    <lineage>
        <taxon>Bacteria</taxon>
        <taxon>Candidatus Dojkabacteria</taxon>
    </lineage>
</organism>
<evidence type="ECO:0000313" key="1">
    <source>
        <dbReference type="EMBL" id="KKQ35264.1"/>
    </source>
</evidence>
<reference evidence="1 2" key="1">
    <citation type="journal article" date="2015" name="Nature">
        <title>rRNA introns, odd ribosomes, and small enigmatic genomes across a large radiation of phyla.</title>
        <authorList>
            <person name="Brown C.T."/>
            <person name="Hug L.A."/>
            <person name="Thomas B.C."/>
            <person name="Sharon I."/>
            <person name="Castelle C.J."/>
            <person name="Singh A."/>
            <person name="Wilkins M.J."/>
            <person name="Williams K.H."/>
            <person name="Banfield J.F."/>
        </authorList>
    </citation>
    <scope>NUCLEOTIDE SEQUENCE [LARGE SCALE GENOMIC DNA]</scope>
</reference>
<name>A0A0G0JER1_9BACT</name>
<accession>A0A0G0JER1</accession>
<comment type="caution">
    <text evidence="1">The sequence shown here is derived from an EMBL/GenBank/DDBJ whole genome shotgun (WGS) entry which is preliminary data.</text>
</comment>
<sequence length="147" mass="17653">MRDNTWLEEKMFELWEDNFEDVPRKNLVIIKFGRGSSRQLGSIKWANKKTRGIRKFMKDHEIQDDKRVSVITITLKFKDENVPEDIVRATIAHEMCHYAHGFNSPLQQIYNHPHKGGVIRKEFEKRGLGQLHKYSKKWLKTNWRKYI</sequence>
<proteinExistence type="predicted"/>